<feature type="compositionally biased region" description="Polar residues" evidence="3">
    <location>
        <begin position="760"/>
        <end position="782"/>
    </location>
</feature>
<dbReference type="Gene3D" id="2.30.180.10">
    <property type="entry name" value="FAS1 domain"/>
    <property type="match status" value="4"/>
</dbReference>
<dbReference type="InterPro" id="IPR000782">
    <property type="entry name" value="FAS1_domain"/>
</dbReference>
<feature type="compositionally biased region" description="Polar residues" evidence="3">
    <location>
        <begin position="1336"/>
        <end position="1352"/>
    </location>
</feature>
<evidence type="ECO:0000256" key="1">
    <source>
        <dbReference type="ARBA" id="ARBA00022729"/>
    </source>
</evidence>
<feature type="compositionally biased region" description="Low complexity" evidence="3">
    <location>
        <begin position="1451"/>
        <end position="1466"/>
    </location>
</feature>
<sequence length="1523" mass="165853">MKVWGWVCVCLVALLVGQPTHGKRIPRWWMKVAQRQGPNACVVEELPQTDGLEFWTECRFWQTRKICGRKTRIRFECCEGFERISGEDGCTRVKPLMNLLETAESLGATKWAQYIRDSGLAGELEAAAAYTLFAPTNEAFDKLRRSLRSQMDSYHGNPNNPILLYHILPRKLLSEEFQSNTMAETRHQGHNIRINKYSNGMTTINCALLIRKDQHATNGVVHLINNILDPSVGILQNVADMVLNDGRFSVLAEILEKSGYINVLRTMQNAITILAPSDEAFQKLPESRREKIINDREARLALIQNHVIPHVICESAITGEHRVKTVSDNKLTFNCDIEGAFVETSKLRGNYNLGKNGIIHMIDDVLLPDRAKNLIELAESRHLYTFVDLVKKAGLEETLSHTGDYTFFVPDEAAWYALDSDVLNDARRDLDLAGQLVRFHGAYGRHLTNTITDNQAIMSLNEEDPVRLQVWRRALGVEDAKITEKDIEAQNGVIHIINKVIMPSNQSVSDILRSIPDHTFNTFLEAIESVTSDGSTMLSLGPGDETFYTFFVPTDTAFRALNQETRARIKSDPVYVKEVVKNHVAVNMFPATSFEKNLIYTINGMAGPFDVKKTGNNILKVNGEEVLSTHMSANGVIHVIDKVFLPGNSYTYSTIRRVTTTVYKDGKAVPGTGMSSTSSRRPSRKPYRKTVTFAETNDGGEVNRSHLPAYPQGTVFSASASKRKTSREMSRRKNPNSPSSSTSSSSSSTTTSTPSFPNDARSNPASSSGRTAFQETHVQGTGASVLESPVSVDSLSSASVSGRDSNDVFEPTEPGLRDTHGSSVSKVFQSRPSASNRDPRPIEPGHRDTHGSSSVSKDPQHRLSASNRDPYNIPEPTEPGLRDTHGSSSVSKDPQHRLSASNRDPYNIPEPTEPGLRDTHGSSSVSKDPQHRLSASNRDPYNIPEPTEPGLRDTHGSSSVLKVSQRKPSLSGRDRYIPEPIEPGLGETFDSSFASKVSQRRPSGSNRDMYVTEPTEPGLRDTYDSSVSKVSQNRPSPSNREPYFPEPIEPGLRDTYGSSSISEVSQSRPSISGRERYVPEPTEPGLRGTYDSSISKTSQSRPSISGRDQYVPEPTEPGLRDTYGSSSISETSQSRPSVSGRDQYVPEPTEPGLRDTYGSSSISETSQSRPSVSGRDQYVPEPTEPGLTDRYSSSNSSQRFKDTKIHNTNVPIRKPDRRTEGSYAVREGSYSSPSYKPSSSSSSSSSSSLATSLASNTQVTRGEVDDIHGPRRGDSSHPVRSSSTTDLHAATLPSSSSSSSSAGTYNLSATRTRQEGSSTLENDRRSSPDVNLPAGSASSTRHSTRVTASRTPLSPKEPDYSRGSGYSGRSGSPGEPGQTSEPDHSGRSSFQGEPGHAGRSVYTGRSGSPGEPDHSGRSGSPDESGQSGRSGHSGRSGESDHSSRSDHSGRSGESGQSSRSDPSGRSGEPGHLGRSGYSGRSGEPGHPGEPGHLGRSDHLGRSGSPGESAHSDRSDYSGRSGSP</sequence>
<dbReference type="PROSITE" id="PS51041">
    <property type="entry name" value="EMI"/>
    <property type="match status" value="1"/>
</dbReference>
<dbReference type="GO" id="GO:0005615">
    <property type="term" value="C:extracellular space"/>
    <property type="evidence" value="ECO:0007669"/>
    <property type="project" value="TreeGrafter"/>
</dbReference>
<feature type="compositionally biased region" description="Basic and acidic residues" evidence="3">
    <location>
        <begin position="1435"/>
        <end position="1450"/>
    </location>
</feature>
<feature type="compositionally biased region" description="Basic and acidic residues" evidence="3">
    <location>
        <begin position="837"/>
        <end position="850"/>
    </location>
</feature>
<feature type="compositionally biased region" description="Basic and acidic residues" evidence="3">
    <location>
        <begin position="1262"/>
        <end position="1277"/>
    </location>
</feature>
<evidence type="ECO:0000259" key="5">
    <source>
        <dbReference type="PROSITE" id="PS50213"/>
    </source>
</evidence>
<feature type="compositionally biased region" description="Polar residues" evidence="3">
    <location>
        <begin position="1024"/>
        <end position="1039"/>
    </location>
</feature>
<evidence type="ECO:0000256" key="3">
    <source>
        <dbReference type="SAM" id="MobiDB-lite"/>
    </source>
</evidence>
<feature type="compositionally biased region" description="Polar residues" evidence="3">
    <location>
        <begin position="1157"/>
        <end position="1171"/>
    </location>
</feature>
<dbReference type="EMBL" id="JARKIK010000068">
    <property type="protein sequence ID" value="KAK8729154.1"/>
    <property type="molecule type" value="Genomic_DNA"/>
</dbReference>
<evidence type="ECO:0000313" key="7">
    <source>
        <dbReference type="EMBL" id="KAK8729154.1"/>
    </source>
</evidence>
<feature type="domain" description="FAS1" evidence="5">
    <location>
        <begin position="370"/>
        <end position="501"/>
    </location>
</feature>
<feature type="compositionally biased region" description="Polar residues" evidence="3">
    <location>
        <begin position="851"/>
        <end position="869"/>
    </location>
</feature>
<dbReference type="Pfam" id="PF02469">
    <property type="entry name" value="Fasciclin"/>
    <property type="match status" value="4"/>
</dbReference>
<protein>
    <submittedName>
        <fullName evidence="7">Uncharacterized protein</fullName>
    </submittedName>
</protein>
<keyword evidence="8" id="KW-1185">Reference proteome</keyword>
<comment type="caution">
    <text evidence="7">The sequence shown here is derived from an EMBL/GenBank/DDBJ whole genome shotgun (WGS) entry which is preliminary data.</text>
</comment>
<dbReference type="InterPro" id="IPR011489">
    <property type="entry name" value="EMI_domain"/>
</dbReference>
<feature type="compositionally biased region" description="Polar residues" evidence="3">
    <location>
        <begin position="1090"/>
        <end position="1103"/>
    </location>
</feature>
<feature type="compositionally biased region" description="Polar residues" evidence="3">
    <location>
        <begin position="821"/>
        <end position="836"/>
    </location>
</feature>
<feature type="compositionally biased region" description="Polar residues" evidence="3">
    <location>
        <begin position="886"/>
        <end position="904"/>
    </location>
</feature>
<dbReference type="InterPro" id="IPR050904">
    <property type="entry name" value="Adhesion/Biosynth-related"/>
</dbReference>
<feature type="non-terminal residue" evidence="7">
    <location>
        <position position="1523"/>
    </location>
</feature>
<dbReference type="PANTHER" id="PTHR10900:SF114">
    <property type="entry name" value="FAS1 DOMAIN-CONTAINING PROTEIN"/>
    <property type="match status" value="1"/>
</dbReference>
<name>A0AAW0WNX3_CHEQU</name>
<proteinExistence type="predicted"/>
<dbReference type="GO" id="GO:0030198">
    <property type="term" value="P:extracellular matrix organization"/>
    <property type="evidence" value="ECO:0007669"/>
    <property type="project" value="TreeGrafter"/>
</dbReference>
<accession>A0AAW0WNX3</accession>
<feature type="domain" description="FAS1" evidence="5">
    <location>
        <begin position="93"/>
        <end position="228"/>
    </location>
</feature>
<reference evidence="7 8" key="1">
    <citation type="journal article" date="2024" name="BMC Genomics">
        <title>Genome assembly of redclaw crayfish (Cherax quadricarinatus) provides insights into its immune adaptation and hypoxia tolerance.</title>
        <authorList>
            <person name="Liu Z."/>
            <person name="Zheng J."/>
            <person name="Li H."/>
            <person name="Fang K."/>
            <person name="Wang S."/>
            <person name="He J."/>
            <person name="Zhou D."/>
            <person name="Weng S."/>
            <person name="Chi M."/>
            <person name="Gu Z."/>
            <person name="He J."/>
            <person name="Li F."/>
            <person name="Wang M."/>
        </authorList>
    </citation>
    <scope>NUCLEOTIDE SEQUENCE [LARGE SCALE GENOMIC DNA]</scope>
    <source>
        <strain evidence="7">ZL_2023a</strain>
    </source>
</reference>
<keyword evidence="2" id="KW-1015">Disulfide bond</keyword>
<dbReference type="PANTHER" id="PTHR10900">
    <property type="entry name" value="PERIOSTIN-RELATED"/>
    <property type="match status" value="1"/>
</dbReference>
<feature type="compositionally biased region" description="Low complexity" evidence="3">
    <location>
        <begin position="784"/>
        <end position="803"/>
    </location>
</feature>
<feature type="domain" description="EMI" evidence="6">
    <location>
        <begin position="37"/>
        <end position="92"/>
    </location>
</feature>
<dbReference type="SMART" id="SM00554">
    <property type="entry name" value="FAS1"/>
    <property type="match status" value="4"/>
</dbReference>
<feature type="region of interest" description="Disordered" evidence="3">
    <location>
        <begin position="665"/>
        <end position="1523"/>
    </location>
</feature>
<feature type="compositionally biased region" description="Polar residues" evidence="3">
    <location>
        <begin position="921"/>
        <end position="939"/>
    </location>
</feature>
<dbReference type="GO" id="GO:0031012">
    <property type="term" value="C:extracellular matrix"/>
    <property type="evidence" value="ECO:0007669"/>
    <property type="project" value="TreeGrafter"/>
</dbReference>
<dbReference type="InterPro" id="IPR036378">
    <property type="entry name" value="FAS1_dom_sf"/>
</dbReference>
<dbReference type="GO" id="GO:0007155">
    <property type="term" value="P:cell adhesion"/>
    <property type="evidence" value="ECO:0007669"/>
    <property type="project" value="TreeGrafter"/>
</dbReference>
<evidence type="ECO:0000256" key="4">
    <source>
        <dbReference type="SAM" id="SignalP"/>
    </source>
</evidence>
<feature type="compositionally biased region" description="Polar residues" evidence="3">
    <location>
        <begin position="1123"/>
        <end position="1137"/>
    </location>
</feature>
<feature type="compositionally biased region" description="Low complexity" evidence="3">
    <location>
        <begin position="1229"/>
        <end position="1255"/>
    </location>
</feature>
<dbReference type="Proteomes" id="UP001445076">
    <property type="component" value="Unassembled WGS sequence"/>
</dbReference>
<dbReference type="GO" id="GO:0050839">
    <property type="term" value="F:cell adhesion molecule binding"/>
    <property type="evidence" value="ECO:0007669"/>
    <property type="project" value="TreeGrafter"/>
</dbReference>
<organism evidence="7 8">
    <name type="scientific">Cherax quadricarinatus</name>
    <name type="common">Australian red claw crayfish</name>
    <dbReference type="NCBI Taxonomy" id="27406"/>
    <lineage>
        <taxon>Eukaryota</taxon>
        <taxon>Metazoa</taxon>
        <taxon>Ecdysozoa</taxon>
        <taxon>Arthropoda</taxon>
        <taxon>Crustacea</taxon>
        <taxon>Multicrustacea</taxon>
        <taxon>Malacostraca</taxon>
        <taxon>Eumalacostraca</taxon>
        <taxon>Eucarida</taxon>
        <taxon>Decapoda</taxon>
        <taxon>Pleocyemata</taxon>
        <taxon>Astacidea</taxon>
        <taxon>Parastacoidea</taxon>
        <taxon>Parastacidae</taxon>
        <taxon>Cherax</taxon>
    </lineage>
</organism>
<feature type="compositionally biased region" description="Polar residues" evidence="3">
    <location>
        <begin position="1056"/>
        <end position="1070"/>
    </location>
</feature>
<feature type="domain" description="FAS1" evidence="5">
    <location>
        <begin position="235"/>
        <end position="366"/>
    </location>
</feature>
<evidence type="ECO:0000259" key="6">
    <source>
        <dbReference type="PROSITE" id="PS51041"/>
    </source>
</evidence>
<dbReference type="SUPFAM" id="SSF82153">
    <property type="entry name" value="FAS1 domain"/>
    <property type="match status" value="4"/>
</dbReference>
<feature type="compositionally biased region" description="Low complexity" evidence="3">
    <location>
        <begin position="737"/>
        <end position="755"/>
    </location>
</feature>
<feature type="domain" description="FAS1" evidence="5">
    <location>
        <begin position="507"/>
        <end position="644"/>
    </location>
</feature>
<evidence type="ECO:0000256" key="2">
    <source>
        <dbReference type="ARBA" id="ARBA00023157"/>
    </source>
</evidence>
<gene>
    <name evidence="7" type="ORF">OTU49_008657</name>
</gene>
<feature type="chain" id="PRO_5043945745" evidence="4">
    <location>
        <begin position="23"/>
        <end position="1523"/>
    </location>
</feature>
<feature type="compositionally biased region" description="Low complexity" evidence="3">
    <location>
        <begin position="1361"/>
        <end position="1377"/>
    </location>
</feature>
<feature type="compositionally biased region" description="Polar residues" evidence="3">
    <location>
        <begin position="956"/>
        <end position="968"/>
    </location>
</feature>
<evidence type="ECO:0000313" key="8">
    <source>
        <dbReference type="Proteomes" id="UP001445076"/>
    </source>
</evidence>
<dbReference type="PROSITE" id="PS50213">
    <property type="entry name" value="FAS1"/>
    <property type="match status" value="4"/>
</dbReference>
<feature type="compositionally biased region" description="Polar residues" evidence="3">
    <location>
        <begin position="989"/>
        <end position="1006"/>
    </location>
</feature>
<feature type="compositionally biased region" description="Polar residues" evidence="3">
    <location>
        <begin position="1302"/>
        <end position="1320"/>
    </location>
</feature>
<feature type="signal peptide" evidence="4">
    <location>
        <begin position="1"/>
        <end position="22"/>
    </location>
</feature>
<keyword evidence="1 4" id="KW-0732">Signal</keyword>